<dbReference type="GO" id="GO:0006508">
    <property type="term" value="P:proteolysis"/>
    <property type="evidence" value="ECO:0007669"/>
    <property type="project" value="InterPro"/>
</dbReference>
<dbReference type="RefSeq" id="WP_120515253.1">
    <property type="nucleotide sequence ID" value="NZ_QXZY01000003.1"/>
</dbReference>
<dbReference type="GO" id="GO:0008236">
    <property type="term" value="F:serine-type peptidase activity"/>
    <property type="evidence" value="ECO:0007669"/>
    <property type="project" value="InterPro"/>
</dbReference>
<feature type="domain" description="Tail specific protease" evidence="1">
    <location>
        <begin position="252"/>
        <end position="398"/>
    </location>
</feature>
<dbReference type="Pfam" id="PF03572">
    <property type="entry name" value="Peptidase_S41"/>
    <property type="match status" value="1"/>
</dbReference>
<reference evidence="3" key="1">
    <citation type="submission" date="2018-11" db="EMBL/GenBank/DDBJ databases">
        <title>Chitinophaga lutea sp.nov., isolate from arsenic contaminated soil.</title>
        <authorList>
            <person name="Zong Y."/>
        </authorList>
    </citation>
    <scope>NUCLEOTIDE SEQUENCE [LARGE SCALE GENOMIC DNA]</scope>
    <source>
        <strain evidence="3">YLT18</strain>
    </source>
</reference>
<evidence type="ECO:0000259" key="1">
    <source>
        <dbReference type="Pfam" id="PF03572"/>
    </source>
</evidence>
<dbReference type="AlphaFoldDB" id="A0A3N4MR49"/>
<comment type="caution">
    <text evidence="2">The sequence shown here is derived from an EMBL/GenBank/DDBJ whole genome shotgun (WGS) entry which is preliminary data.</text>
</comment>
<gene>
    <name evidence="2" type="ORF">EG028_05365</name>
</gene>
<dbReference type="Gene3D" id="3.90.226.10">
    <property type="entry name" value="2-enoyl-CoA Hydratase, Chain A, domain 1"/>
    <property type="match status" value="1"/>
</dbReference>
<organism evidence="2 3">
    <name type="scientific">Chitinophaga barathri</name>
    <dbReference type="NCBI Taxonomy" id="1647451"/>
    <lineage>
        <taxon>Bacteria</taxon>
        <taxon>Pseudomonadati</taxon>
        <taxon>Bacteroidota</taxon>
        <taxon>Chitinophagia</taxon>
        <taxon>Chitinophagales</taxon>
        <taxon>Chitinophagaceae</taxon>
        <taxon>Chitinophaga</taxon>
    </lineage>
</organism>
<accession>A0A3N4MR49</accession>
<dbReference type="SUPFAM" id="SSF52096">
    <property type="entry name" value="ClpP/crotonase"/>
    <property type="match status" value="1"/>
</dbReference>
<dbReference type="Proteomes" id="UP000279089">
    <property type="component" value="Unassembled WGS sequence"/>
</dbReference>
<name>A0A3N4MR49_9BACT</name>
<keyword evidence="3" id="KW-1185">Reference proteome</keyword>
<dbReference type="InterPro" id="IPR005151">
    <property type="entry name" value="Tail-specific_protease"/>
</dbReference>
<evidence type="ECO:0000313" key="2">
    <source>
        <dbReference type="EMBL" id="RPD42600.1"/>
    </source>
</evidence>
<evidence type="ECO:0000313" key="3">
    <source>
        <dbReference type="Proteomes" id="UP000279089"/>
    </source>
</evidence>
<dbReference type="InterPro" id="IPR029045">
    <property type="entry name" value="ClpP/crotonase-like_dom_sf"/>
</dbReference>
<proteinExistence type="predicted"/>
<sequence>MNSQNSLSRYVKIYLCFTIILFFSPGAIFSQSLTLTKKQMHEDLDTLISTIARISPHIAIKKDVWKYDALREMNVLGKEIDTISSDLSYYLLLQKALTLSQDMHTSSWFPLSPWAQAQDEAYRRQRSLFKMAIPNTYMDGKYIVREAFTYGKDTIGIGAEITHFEGKPVDRYVRGHLSGRYYAYDIKHGKFFGAGFFKNPETIFRDSLTFTFRLPSGNSRTLTMPTREFTRYLPVAYKRKHGTGITFWEEEKVLYIRLTEMNSDSIPFLQRELGRYRSRVPEIKRIIIDFRGNPGGDDITWQSLYAAIIPERINYQLKISATKSVGKEKESSPLLAKYRLYTLVDKTESLMPSDSSLRFTGPVYVLFEDHYSSAGSAMIVPNARPDDHFYTIGRRTGNFLGVGYAPLLFKLPHTSLPYRVAPSIEVTGAKKPADLMHDNLEIEVPYDIRDFISTSQYSGALNDKAYLLQYDPFIRTVMRL</sequence>
<protein>
    <recommendedName>
        <fullName evidence="1">Tail specific protease domain-containing protein</fullName>
    </recommendedName>
</protein>
<dbReference type="EMBL" id="RMBX01000002">
    <property type="protein sequence ID" value="RPD42600.1"/>
    <property type="molecule type" value="Genomic_DNA"/>
</dbReference>
<dbReference type="OrthoDB" id="2327485at2"/>